<evidence type="ECO:0000256" key="7">
    <source>
        <dbReference type="ARBA" id="ARBA00023136"/>
    </source>
</evidence>
<protein>
    <recommendedName>
        <fullName evidence="8">CASP-like protein</fullName>
    </recommendedName>
</protein>
<comment type="similarity">
    <text evidence="2 8">Belongs to the Casparian strip membrane proteins (CASP) family.</text>
</comment>
<accession>A0AAD3SZF5</accession>
<evidence type="ECO:0000256" key="4">
    <source>
        <dbReference type="ARBA" id="ARBA00022475"/>
    </source>
</evidence>
<dbReference type="PANTHER" id="PTHR36488">
    <property type="entry name" value="CASP-LIKE PROTEIN 1U1"/>
    <property type="match status" value="1"/>
</dbReference>
<dbReference type="InterPro" id="IPR006459">
    <property type="entry name" value="CASP/CASPL"/>
</dbReference>
<evidence type="ECO:0000313" key="12">
    <source>
        <dbReference type="Proteomes" id="UP001279734"/>
    </source>
</evidence>
<organism evidence="11 12">
    <name type="scientific">Nepenthes gracilis</name>
    <name type="common">Slender pitcher plant</name>
    <dbReference type="NCBI Taxonomy" id="150966"/>
    <lineage>
        <taxon>Eukaryota</taxon>
        <taxon>Viridiplantae</taxon>
        <taxon>Streptophyta</taxon>
        <taxon>Embryophyta</taxon>
        <taxon>Tracheophyta</taxon>
        <taxon>Spermatophyta</taxon>
        <taxon>Magnoliopsida</taxon>
        <taxon>eudicotyledons</taxon>
        <taxon>Gunneridae</taxon>
        <taxon>Pentapetalae</taxon>
        <taxon>Caryophyllales</taxon>
        <taxon>Nepenthaceae</taxon>
        <taxon>Nepenthes</taxon>
    </lineage>
</organism>
<comment type="caution">
    <text evidence="11">The sequence shown here is derived from an EMBL/GenBank/DDBJ whole genome shotgun (WGS) entry which is preliminary data.</text>
</comment>
<dbReference type="PANTHER" id="PTHR36488:SF8">
    <property type="entry name" value="CASP-LIKE PROTEIN 1U1"/>
    <property type="match status" value="1"/>
</dbReference>
<keyword evidence="5 8" id="KW-0812">Transmembrane</keyword>
<evidence type="ECO:0000256" key="8">
    <source>
        <dbReference type="RuleBase" id="RU361233"/>
    </source>
</evidence>
<dbReference type="GO" id="GO:0005886">
    <property type="term" value="C:plasma membrane"/>
    <property type="evidence" value="ECO:0007669"/>
    <property type="project" value="UniProtKB-SubCell"/>
</dbReference>
<evidence type="ECO:0000256" key="6">
    <source>
        <dbReference type="ARBA" id="ARBA00022989"/>
    </source>
</evidence>
<feature type="transmembrane region" description="Helical" evidence="8">
    <location>
        <begin position="38"/>
        <end position="58"/>
    </location>
</feature>
<dbReference type="Proteomes" id="UP001279734">
    <property type="component" value="Unassembled WGS sequence"/>
</dbReference>
<evidence type="ECO:0000256" key="9">
    <source>
        <dbReference type="SAM" id="MobiDB-lite"/>
    </source>
</evidence>
<comment type="subunit">
    <text evidence="3 8">Homodimer and heterodimers.</text>
</comment>
<reference evidence="11" key="1">
    <citation type="submission" date="2023-05" db="EMBL/GenBank/DDBJ databases">
        <title>Nepenthes gracilis genome sequencing.</title>
        <authorList>
            <person name="Fukushima K."/>
        </authorList>
    </citation>
    <scope>NUCLEOTIDE SEQUENCE</scope>
    <source>
        <strain evidence="11">SING2019-196</strain>
    </source>
</reference>
<sequence>MASTTTTTTLISEKQETVVTPPPPPPPPPASAYFASDAFFRVLLLAASIVAVVVMVTSKETELVLVSRFPFPVPATAKWKYSPALIYFVAALSTAGLYAIISTFVSLSGVFFPAKSPKLFLVLALHDTIVLGIVASATGAAAGVAYIGYKGNSHVAWVKVCNVYDKYCRHVAGSLAVGLFASFVLIILIFLNVTALYHRAPKL</sequence>
<feature type="transmembrane region" description="Helical" evidence="8">
    <location>
        <begin position="175"/>
        <end position="197"/>
    </location>
</feature>
<keyword evidence="6 8" id="KW-1133">Transmembrane helix</keyword>
<feature type="transmembrane region" description="Helical" evidence="8">
    <location>
        <begin position="119"/>
        <end position="149"/>
    </location>
</feature>
<keyword evidence="12" id="KW-1185">Reference proteome</keyword>
<dbReference type="AlphaFoldDB" id="A0AAD3SZF5"/>
<feature type="transmembrane region" description="Helical" evidence="8">
    <location>
        <begin position="84"/>
        <end position="107"/>
    </location>
</feature>
<evidence type="ECO:0000313" key="11">
    <source>
        <dbReference type="EMBL" id="GMH20035.1"/>
    </source>
</evidence>
<dbReference type="Pfam" id="PF04535">
    <property type="entry name" value="CASP_dom"/>
    <property type="match status" value="1"/>
</dbReference>
<evidence type="ECO:0000256" key="5">
    <source>
        <dbReference type="ARBA" id="ARBA00022692"/>
    </source>
</evidence>
<evidence type="ECO:0000256" key="1">
    <source>
        <dbReference type="ARBA" id="ARBA00004651"/>
    </source>
</evidence>
<gene>
    <name evidence="11" type="ORF">Nepgr_021876</name>
</gene>
<proteinExistence type="inferred from homology"/>
<dbReference type="InterPro" id="IPR006702">
    <property type="entry name" value="CASP_dom"/>
</dbReference>
<keyword evidence="7 8" id="KW-0472">Membrane</keyword>
<comment type="subcellular location">
    <subcellularLocation>
        <location evidence="1 8">Cell membrane</location>
        <topology evidence="1 8">Multi-pass membrane protein</topology>
    </subcellularLocation>
</comment>
<feature type="domain" description="Casparian strip membrane protein" evidence="10">
    <location>
        <begin position="36"/>
        <end position="183"/>
    </location>
</feature>
<evidence type="ECO:0000256" key="3">
    <source>
        <dbReference type="ARBA" id="ARBA00011489"/>
    </source>
</evidence>
<name>A0AAD3SZF5_NEPGR</name>
<keyword evidence="4 8" id="KW-1003">Cell membrane</keyword>
<dbReference type="EMBL" id="BSYO01000021">
    <property type="protein sequence ID" value="GMH20035.1"/>
    <property type="molecule type" value="Genomic_DNA"/>
</dbReference>
<feature type="region of interest" description="Disordered" evidence="9">
    <location>
        <begin position="1"/>
        <end position="25"/>
    </location>
</feature>
<dbReference type="InterPro" id="IPR044173">
    <property type="entry name" value="CASPL"/>
</dbReference>
<dbReference type="NCBIfam" id="TIGR01569">
    <property type="entry name" value="A_tha_TIGR01569"/>
    <property type="match status" value="1"/>
</dbReference>
<evidence type="ECO:0000259" key="10">
    <source>
        <dbReference type="Pfam" id="PF04535"/>
    </source>
</evidence>
<evidence type="ECO:0000256" key="2">
    <source>
        <dbReference type="ARBA" id="ARBA00007651"/>
    </source>
</evidence>